<dbReference type="PROSITE" id="PS50110">
    <property type="entry name" value="RESPONSE_REGULATORY"/>
    <property type="match status" value="2"/>
</dbReference>
<dbReference type="Proteomes" id="UP001370348">
    <property type="component" value="Chromosome"/>
</dbReference>
<dbReference type="EMBL" id="CP089984">
    <property type="protein sequence ID" value="WXB14349.1"/>
    <property type="molecule type" value="Genomic_DNA"/>
</dbReference>
<dbReference type="SMART" id="SM00448">
    <property type="entry name" value="REC"/>
    <property type="match status" value="2"/>
</dbReference>
<feature type="domain" description="Response regulatory" evidence="4">
    <location>
        <begin position="193"/>
        <end position="304"/>
    </location>
</feature>
<dbReference type="PANTHER" id="PTHR44591:SF3">
    <property type="entry name" value="RESPONSE REGULATORY DOMAIN-CONTAINING PROTEIN"/>
    <property type="match status" value="1"/>
</dbReference>
<protein>
    <recommendedName>
        <fullName evidence="4">Response regulatory domain-containing protein</fullName>
    </recommendedName>
</protein>
<keyword evidence="6" id="KW-1185">Reference proteome</keyword>
<dbReference type="InterPro" id="IPR050595">
    <property type="entry name" value="Bact_response_regulator"/>
</dbReference>
<dbReference type="PANTHER" id="PTHR44591">
    <property type="entry name" value="STRESS RESPONSE REGULATOR PROTEIN 1"/>
    <property type="match status" value="1"/>
</dbReference>
<dbReference type="RefSeq" id="WP_394823969.1">
    <property type="nucleotide sequence ID" value="NZ_CP089984.1"/>
</dbReference>
<reference evidence="5 6" key="1">
    <citation type="submission" date="2021-12" db="EMBL/GenBank/DDBJ databases">
        <title>Discovery of the Pendulisporaceae a myxobacterial family with distinct sporulation behavior and unique specialized metabolism.</title>
        <authorList>
            <person name="Garcia R."/>
            <person name="Popoff A."/>
            <person name="Bader C.D."/>
            <person name="Loehr J."/>
            <person name="Walesch S."/>
            <person name="Walt C."/>
            <person name="Boldt J."/>
            <person name="Bunk B."/>
            <person name="Haeckl F.J.F.P.J."/>
            <person name="Gunesch A.P."/>
            <person name="Birkelbach J."/>
            <person name="Nuebel U."/>
            <person name="Pietschmann T."/>
            <person name="Bach T."/>
            <person name="Mueller R."/>
        </authorList>
    </citation>
    <scope>NUCLEOTIDE SEQUENCE [LARGE SCALE GENOMIC DNA]</scope>
    <source>
        <strain evidence="5 6">MSr11954</strain>
    </source>
</reference>
<evidence type="ECO:0000256" key="3">
    <source>
        <dbReference type="SAM" id="MobiDB-lite"/>
    </source>
</evidence>
<feature type="region of interest" description="Disordered" evidence="3">
    <location>
        <begin position="67"/>
        <end position="94"/>
    </location>
</feature>
<proteinExistence type="predicted"/>
<dbReference type="SUPFAM" id="SSF52172">
    <property type="entry name" value="CheY-like"/>
    <property type="match status" value="3"/>
</dbReference>
<evidence type="ECO:0000313" key="6">
    <source>
        <dbReference type="Proteomes" id="UP001370348"/>
    </source>
</evidence>
<comment type="caution">
    <text evidence="2">Lacks conserved residue(s) required for the propagation of feature annotation.</text>
</comment>
<dbReference type="Gene3D" id="3.40.50.2300">
    <property type="match status" value="2"/>
</dbReference>
<evidence type="ECO:0000256" key="2">
    <source>
        <dbReference type="PROSITE-ProRule" id="PRU00169"/>
    </source>
</evidence>
<evidence type="ECO:0000256" key="1">
    <source>
        <dbReference type="ARBA" id="ARBA00022553"/>
    </source>
</evidence>
<gene>
    <name evidence="5" type="ORF">LZC94_41805</name>
</gene>
<dbReference type="InterPro" id="IPR001789">
    <property type="entry name" value="Sig_transdc_resp-reg_receiver"/>
</dbReference>
<keyword evidence="1 2" id="KW-0597">Phosphoprotein</keyword>
<evidence type="ECO:0000259" key="4">
    <source>
        <dbReference type="PROSITE" id="PS50110"/>
    </source>
</evidence>
<organism evidence="5 6">
    <name type="scientific">Pendulispora albinea</name>
    <dbReference type="NCBI Taxonomy" id="2741071"/>
    <lineage>
        <taxon>Bacteria</taxon>
        <taxon>Pseudomonadati</taxon>
        <taxon>Myxococcota</taxon>
        <taxon>Myxococcia</taxon>
        <taxon>Myxococcales</taxon>
        <taxon>Sorangiineae</taxon>
        <taxon>Pendulisporaceae</taxon>
        <taxon>Pendulispora</taxon>
    </lineage>
</organism>
<dbReference type="InterPro" id="IPR011006">
    <property type="entry name" value="CheY-like_superfamily"/>
</dbReference>
<sequence length="319" mass="34045">MNGAGQTVLVIGDSDSDLEQIRGALSTVGCRVLTRHGRQGSVSAVLRVKPDLVLLDVNMQVQASGSGWPGNGSAANGNGAAADGASGHAGSGAGSGGLTADALAKILSRADTRPETIVLLHSNLPPQTLRLKVLACGADGYIQKSQDLTHLVREVTAWLNGQRTRASGTVRTSGTFDPSASLMGRKAPSLRCRVLFVDDDPASHSFYRKSVVVDDMEAEYVVSLQQALRIAQSEAPPDVIVSELLRGERGLELYRSLRAFDPSWRFRFIFVTGIAHHGLTRLDVPVLKKPISADEVREAIRYAVTSLRFLGAHARLKSS</sequence>
<evidence type="ECO:0000313" key="5">
    <source>
        <dbReference type="EMBL" id="WXB14349.1"/>
    </source>
</evidence>
<feature type="compositionally biased region" description="Low complexity" evidence="3">
    <location>
        <begin position="67"/>
        <end position="86"/>
    </location>
</feature>
<accession>A0ABZ2LTV9</accession>
<feature type="domain" description="Response regulatory" evidence="4">
    <location>
        <begin position="7"/>
        <end position="159"/>
    </location>
</feature>
<name>A0ABZ2LTV9_9BACT</name>
<feature type="modified residue" description="4-aspartylphosphate" evidence="2">
    <location>
        <position position="56"/>
    </location>
</feature>